<evidence type="ECO:0000259" key="2">
    <source>
        <dbReference type="Pfam" id="PF21307"/>
    </source>
</evidence>
<proteinExistence type="predicted"/>
<gene>
    <name evidence="4" type="ORF">ERS852491_00553</name>
</gene>
<dbReference type="Gene3D" id="1.50.10.10">
    <property type="match status" value="1"/>
</dbReference>
<accession>A0A173ZZ00</accession>
<dbReference type="InterPro" id="IPR027414">
    <property type="entry name" value="GH95_N_dom"/>
</dbReference>
<evidence type="ECO:0000313" key="4">
    <source>
        <dbReference type="EMBL" id="CUN80616.1"/>
    </source>
</evidence>
<dbReference type="GO" id="GO:0004560">
    <property type="term" value="F:alpha-L-fucosidase activity"/>
    <property type="evidence" value="ECO:0007669"/>
    <property type="project" value="InterPro"/>
</dbReference>
<dbReference type="Pfam" id="PF21307">
    <property type="entry name" value="Glyco_hydro_95_C"/>
    <property type="match status" value="1"/>
</dbReference>
<dbReference type="RefSeq" id="WP_055150835.1">
    <property type="nucleotide sequence ID" value="NZ_CYZU01000003.1"/>
</dbReference>
<dbReference type="OrthoDB" id="9802600at2"/>
<dbReference type="InterPro" id="IPR016518">
    <property type="entry name" value="Alpha-L-fucosidase"/>
</dbReference>
<dbReference type="STRING" id="39482.ERS852491_00553"/>
<dbReference type="InterPro" id="IPR008928">
    <property type="entry name" value="6-hairpin_glycosidase_sf"/>
</dbReference>
<sequence>MKTKNQTLWYTKPAKDFTQALPLGNGHLGAMVYGGFPRERISLNLDTLWSGCPGHWRGQQKIPQEMLGEARRLLKDGAYWDAQKLIQEHMLGCNNESYLSAGRLELQFGTDAKYDACDRRLHLDEAVTRTVWEFKGQKVREEVFVSAVQNGMYIRIHTEGAPLSVTISLHTPLKVLKNEAKTQGLLLWAQAPSHVEPNYVSSSDPILYDEEKPGMKYGLFIGVNECDGLIRENEGEICIQDFTCLTLFLSGKTGYEGYGSPLCTQDELLVHCLEERWEQAKLTSYEEHFREHTREHQRLYLRTVLELEGGEEAEQRPTDERLEMVRSGSVDSGLSVLLFHYGRYLMLSSSRPLDAMVQPANLQGIWCEDVRSVWSSNWTVNINTQMNYWICGPGNLPECEIPLIQMIKELADAGQEAAANLNCRGFAIHHNIDLWRQCIPALGEVKWAYWPMGGLWLTTHLYRHYLYTGDPEYLAEIYPVFQACAAFILDYLYQEDGVYQSCPSTSPENTFYDDQGRECAACVSSTMDIVLIREVLLDLLEIEKILRGTQPVSRQCQEAGHVLDALPEFQIGSKGQLLEWRKEYREADPGHRHFAHLIGFHPFNQINSEDTPGLVEAVKKSLEIRLNGRKQYIGWNCAWLINFSARLKDPDSAWEYVEQMLKYSVYDNLFDLHPPLGENEGEREIFQIDGNLGAAAGMAEFLVQCLGGKIYLLPALPKAWKSGRVKGIGAPGSLGISLEWEEGALTGGGLCAGRDGRAVIVCSIPFVIRGENGGALGRALPVTSGWEAEIDLKAGVKYSIVREYI</sequence>
<dbReference type="EMBL" id="CYZU01000003">
    <property type="protein sequence ID" value="CUN80616.1"/>
    <property type="molecule type" value="Genomic_DNA"/>
</dbReference>
<dbReference type="InterPro" id="IPR012341">
    <property type="entry name" value="6hp_glycosidase-like_sf"/>
</dbReference>
<dbReference type="PANTHER" id="PTHR31084:SF0">
    <property type="entry name" value="ALPHA-L-FUCOSIDASE 2"/>
    <property type="match status" value="1"/>
</dbReference>
<dbReference type="Proteomes" id="UP000095544">
    <property type="component" value="Unassembled WGS sequence"/>
</dbReference>
<organism evidence="4 5">
    <name type="scientific">Faecalicatena contorta</name>
    <dbReference type="NCBI Taxonomy" id="39482"/>
    <lineage>
        <taxon>Bacteria</taxon>
        <taxon>Bacillati</taxon>
        <taxon>Bacillota</taxon>
        <taxon>Clostridia</taxon>
        <taxon>Lachnospirales</taxon>
        <taxon>Lachnospiraceae</taxon>
        <taxon>Faecalicatena</taxon>
    </lineage>
</organism>
<evidence type="ECO:0000313" key="5">
    <source>
        <dbReference type="Proteomes" id="UP000095544"/>
    </source>
</evidence>
<dbReference type="Pfam" id="PF14498">
    <property type="entry name" value="Glyco_hyd_65N_2"/>
    <property type="match status" value="1"/>
</dbReference>
<dbReference type="Pfam" id="PF22124">
    <property type="entry name" value="Glyco_hydro_95_cat"/>
    <property type="match status" value="1"/>
</dbReference>
<dbReference type="PIRSF" id="PIRSF007663">
    <property type="entry name" value="UCP007663"/>
    <property type="match status" value="1"/>
</dbReference>
<dbReference type="InterPro" id="IPR049053">
    <property type="entry name" value="AFCA-like_C"/>
</dbReference>
<dbReference type="SUPFAM" id="SSF48208">
    <property type="entry name" value="Six-hairpin glycosidases"/>
    <property type="match status" value="1"/>
</dbReference>
<feature type="domain" description="Glycosyl hydrolase family 95 catalytic" evidence="3">
    <location>
        <begin position="284"/>
        <end position="702"/>
    </location>
</feature>
<feature type="domain" description="Glycosyl hydrolase family 95 N-terminal" evidence="1">
    <location>
        <begin position="8"/>
        <end position="257"/>
    </location>
</feature>
<evidence type="ECO:0000259" key="3">
    <source>
        <dbReference type="Pfam" id="PF22124"/>
    </source>
</evidence>
<dbReference type="InterPro" id="IPR054363">
    <property type="entry name" value="GH95_cat"/>
</dbReference>
<dbReference type="PANTHER" id="PTHR31084">
    <property type="entry name" value="ALPHA-L-FUCOSIDASE 2"/>
    <property type="match status" value="1"/>
</dbReference>
<dbReference type="AlphaFoldDB" id="A0A173ZZ00"/>
<feature type="domain" description="Alpha fucosidase A-like C-terminal" evidence="2">
    <location>
        <begin position="704"/>
        <end position="771"/>
    </location>
</feature>
<protein>
    <submittedName>
        <fullName evidence="4">Uncharacterized protein</fullName>
    </submittedName>
</protein>
<reference evidence="4 5" key="1">
    <citation type="submission" date="2015-09" db="EMBL/GenBank/DDBJ databases">
        <authorList>
            <consortium name="Pathogen Informatics"/>
        </authorList>
    </citation>
    <scope>NUCLEOTIDE SEQUENCE [LARGE SCALE GENOMIC DNA]</scope>
    <source>
        <strain evidence="4 5">2789STDY5834876</strain>
    </source>
</reference>
<evidence type="ECO:0000259" key="1">
    <source>
        <dbReference type="Pfam" id="PF14498"/>
    </source>
</evidence>
<dbReference type="GO" id="GO:0005975">
    <property type="term" value="P:carbohydrate metabolic process"/>
    <property type="evidence" value="ECO:0007669"/>
    <property type="project" value="InterPro"/>
</dbReference>
<name>A0A173ZZ00_9FIRM</name>